<dbReference type="Pfam" id="PF19535">
    <property type="entry name" value="DUF6060"/>
    <property type="match status" value="1"/>
</dbReference>
<proteinExistence type="predicted"/>
<accession>A0A6A6W8F6</accession>
<feature type="signal peptide" evidence="1">
    <location>
        <begin position="1"/>
        <end position="20"/>
    </location>
</feature>
<dbReference type="EMBL" id="ML996570">
    <property type="protein sequence ID" value="KAF2759132.1"/>
    <property type="molecule type" value="Genomic_DNA"/>
</dbReference>
<keyword evidence="3" id="KW-1185">Reference proteome</keyword>
<feature type="chain" id="PRO_5025374062" evidence="1">
    <location>
        <begin position="21"/>
        <end position="323"/>
    </location>
</feature>
<keyword evidence="1" id="KW-0732">Signal</keyword>
<protein>
    <submittedName>
        <fullName evidence="2">Uncharacterized protein</fullName>
    </submittedName>
</protein>
<evidence type="ECO:0000313" key="3">
    <source>
        <dbReference type="Proteomes" id="UP000799437"/>
    </source>
</evidence>
<dbReference type="GeneID" id="54486477"/>
<evidence type="ECO:0000256" key="1">
    <source>
        <dbReference type="SAM" id="SignalP"/>
    </source>
</evidence>
<dbReference type="AlphaFoldDB" id="A0A6A6W8F6"/>
<dbReference type="InterPro" id="IPR045702">
    <property type="entry name" value="DUF6060"/>
</dbReference>
<gene>
    <name evidence="2" type="ORF">EJ05DRAFT_485200</name>
</gene>
<dbReference type="OrthoDB" id="3634414at2759"/>
<name>A0A6A6W8F6_9PEZI</name>
<organism evidence="2 3">
    <name type="scientific">Pseudovirgaria hyperparasitica</name>
    <dbReference type="NCBI Taxonomy" id="470096"/>
    <lineage>
        <taxon>Eukaryota</taxon>
        <taxon>Fungi</taxon>
        <taxon>Dikarya</taxon>
        <taxon>Ascomycota</taxon>
        <taxon>Pezizomycotina</taxon>
        <taxon>Dothideomycetes</taxon>
        <taxon>Dothideomycetes incertae sedis</taxon>
        <taxon>Acrospermales</taxon>
        <taxon>Acrospermaceae</taxon>
        <taxon>Pseudovirgaria</taxon>
    </lineage>
</organism>
<evidence type="ECO:0000313" key="2">
    <source>
        <dbReference type="EMBL" id="KAF2759132.1"/>
    </source>
</evidence>
<dbReference type="RefSeq" id="XP_033601583.1">
    <property type="nucleotide sequence ID" value="XM_033745423.1"/>
</dbReference>
<sequence>MPSRISVSVLIAALASSVAAQDPFYMCTENTCEQCPSAVASAGTGYPECVVYNSEDVFANQGYQGTEGGGYSVFFDVQAHEPGCATIIKTPAGTDLAGCGVAIGAFKQPACVALAMESSFMVQTCCGTDCDSAGAKMIRGLGGARSVTVGARGGVYLKHANGTIIEPAEVGPPPELQGAKHQTRSILSKRDCTKNSWQGGEVLTKPADNVQIVYDQEVQGGSGGTSVAITKERTQQWSTSMSLGIADILSLGVSTEFTESESTSKQVMFSVPAGQSGKVGWTATMNCSTGKGQCDDGEVEGEVCWPIKNGDDIVGTYRVIASS</sequence>
<dbReference type="Proteomes" id="UP000799437">
    <property type="component" value="Unassembled WGS sequence"/>
</dbReference>
<reference evidence="2" key="1">
    <citation type="journal article" date="2020" name="Stud. Mycol.">
        <title>101 Dothideomycetes genomes: a test case for predicting lifestyles and emergence of pathogens.</title>
        <authorList>
            <person name="Haridas S."/>
            <person name="Albert R."/>
            <person name="Binder M."/>
            <person name="Bloem J."/>
            <person name="Labutti K."/>
            <person name="Salamov A."/>
            <person name="Andreopoulos B."/>
            <person name="Baker S."/>
            <person name="Barry K."/>
            <person name="Bills G."/>
            <person name="Bluhm B."/>
            <person name="Cannon C."/>
            <person name="Castanera R."/>
            <person name="Culley D."/>
            <person name="Daum C."/>
            <person name="Ezra D."/>
            <person name="Gonzalez J."/>
            <person name="Henrissat B."/>
            <person name="Kuo A."/>
            <person name="Liang C."/>
            <person name="Lipzen A."/>
            <person name="Lutzoni F."/>
            <person name="Magnuson J."/>
            <person name="Mondo S."/>
            <person name="Nolan M."/>
            <person name="Ohm R."/>
            <person name="Pangilinan J."/>
            <person name="Park H.-J."/>
            <person name="Ramirez L."/>
            <person name="Alfaro M."/>
            <person name="Sun H."/>
            <person name="Tritt A."/>
            <person name="Yoshinaga Y."/>
            <person name="Zwiers L.-H."/>
            <person name="Turgeon B."/>
            <person name="Goodwin S."/>
            <person name="Spatafora J."/>
            <person name="Crous P."/>
            <person name="Grigoriev I."/>
        </authorList>
    </citation>
    <scope>NUCLEOTIDE SEQUENCE</scope>
    <source>
        <strain evidence="2">CBS 121739</strain>
    </source>
</reference>